<feature type="region of interest" description="Disordered" evidence="1">
    <location>
        <begin position="28"/>
        <end position="57"/>
    </location>
</feature>
<dbReference type="Proteomes" id="UP000250235">
    <property type="component" value="Unassembled WGS sequence"/>
</dbReference>
<evidence type="ECO:0000313" key="3">
    <source>
        <dbReference type="Proteomes" id="UP000250235"/>
    </source>
</evidence>
<protein>
    <submittedName>
        <fullName evidence="2">Uncharacterized protein</fullName>
    </submittedName>
</protein>
<accession>A0A2Z7CTC8</accession>
<keyword evidence="3" id="KW-1185">Reference proteome</keyword>
<reference evidence="2 3" key="1">
    <citation type="journal article" date="2015" name="Proc. Natl. Acad. Sci. U.S.A.">
        <title>The resurrection genome of Boea hygrometrica: A blueprint for survival of dehydration.</title>
        <authorList>
            <person name="Xiao L."/>
            <person name="Yang G."/>
            <person name="Zhang L."/>
            <person name="Yang X."/>
            <person name="Zhao S."/>
            <person name="Ji Z."/>
            <person name="Zhou Q."/>
            <person name="Hu M."/>
            <person name="Wang Y."/>
            <person name="Chen M."/>
            <person name="Xu Y."/>
            <person name="Jin H."/>
            <person name="Xiao X."/>
            <person name="Hu G."/>
            <person name="Bao F."/>
            <person name="Hu Y."/>
            <person name="Wan P."/>
            <person name="Li L."/>
            <person name="Deng X."/>
            <person name="Kuang T."/>
            <person name="Xiang C."/>
            <person name="Zhu J.K."/>
            <person name="Oliver M.J."/>
            <person name="He Y."/>
        </authorList>
    </citation>
    <scope>NUCLEOTIDE SEQUENCE [LARGE SCALE GENOMIC DNA]</scope>
    <source>
        <strain evidence="3">cv. XS01</strain>
    </source>
</reference>
<name>A0A2Z7CTC8_9LAMI</name>
<evidence type="ECO:0000313" key="2">
    <source>
        <dbReference type="EMBL" id="KZV50330.1"/>
    </source>
</evidence>
<evidence type="ECO:0000256" key="1">
    <source>
        <dbReference type="SAM" id="MobiDB-lite"/>
    </source>
</evidence>
<dbReference type="EMBL" id="KQ992468">
    <property type="protein sequence ID" value="KZV50330.1"/>
    <property type="molecule type" value="Genomic_DNA"/>
</dbReference>
<proteinExistence type="predicted"/>
<gene>
    <name evidence="2" type="ORF">F511_38474</name>
</gene>
<organism evidence="2 3">
    <name type="scientific">Dorcoceras hygrometricum</name>
    <dbReference type="NCBI Taxonomy" id="472368"/>
    <lineage>
        <taxon>Eukaryota</taxon>
        <taxon>Viridiplantae</taxon>
        <taxon>Streptophyta</taxon>
        <taxon>Embryophyta</taxon>
        <taxon>Tracheophyta</taxon>
        <taxon>Spermatophyta</taxon>
        <taxon>Magnoliopsida</taxon>
        <taxon>eudicotyledons</taxon>
        <taxon>Gunneridae</taxon>
        <taxon>Pentapetalae</taxon>
        <taxon>asterids</taxon>
        <taxon>lamiids</taxon>
        <taxon>Lamiales</taxon>
        <taxon>Gesneriaceae</taxon>
        <taxon>Didymocarpoideae</taxon>
        <taxon>Trichosporeae</taxon>
        <taxon>Loxocarpinae</taxon>
        <taxon>Dorcoceras</taxon>
    </lineage>
</organism>
<dbReference type="AlphaFoldDB" id="A0A2Z7CTC8"/>
<sequence length="113" mass="12570">MPRTSRAAFDLVPHAVYWRRAAGGGLYDKKTQHTNPSLQVGRRPLPLHNTSRPPPLRCRAAPPAAACRDRTCSDHLVEEISSVVNSSALLVQTDEGVVHPVVDRIEEIYRRLP</sequence>